<organism evidence="2 3">
    <name type="scientific">Hyaloscypha bicolor E</name>
    <dbReference type="NCBI Taxonomy" id="1095630"/>
    <lineage>
        <taxon>Eukaryota</taxon>
        <taxon>Fungi</taxon>
        <taxon>Dikarya</taxon>
        <taxon>Ascomycota</taxon>
        <taxon>Pezizomycotina</taxon>
        <taxon>Leotiomycetes</taxon>
        <taxon>Helotiales</taxon>
        <taxon>Hyaloscyphaceae</taxon>
        <taxon>Hyaloscypha</taxon>
        <taxon>Hyaloscypha bicolor</taxon>
    </lineage>
</organism>
<name>A0A2J6TRN8_9HELO</name>
<dbReference type="OrthoDB" id="5428321at2759"/>
<dbReference type="AlphaFoldDB" id="A0A2J6TRN8"/>
<evidence type="ECO:0000313" key="2">
    <source>
        <dbReference type="EMBL" id="PMD65691.1"/>
    </source>
</evidence>
<dbReference type="STRING" id="1095630.A0A2J6TRN8"/>
<reference evidence="2 3" key="1">
    <citation type="submission" date="2016-04" db="EMBL/GenBank/DDBJ databases">
        <title>A degradative enzymes factory behind the ericoid mycorrhizal symbiosis.</title>
        <authorList>
            <consortium name="DOE Joint Genome Institute"/>
            <person name="Martino E."/>
            <person name="Morin E."/>
            <person name="Grelet G."/>
            <person name="Kuo A."/>
            <person name="Kohler A."/>
            <person name="Daghino S."/>
            <person name="Barry K."/>
            <person name="Choi C."/>
            <person name="Cichocki N."/>
            <person name="Clum A."/>
            <person name="Copeland A."/>
            <person name="Hainaut M."/>
            <person name="Haridas S."/>
            <person name="Labutti K."/>
            <person name="Lindquist E."/>
            <person name="Lipzen A."/>
            <person name="Khouja H.-R."/>
            <person name="Murat C."/>
            <person name="Ohm R."/>
            <person name="Olson A."/>
            <person name="Spatafora J."/>
            <person name="Veneault-Fourrey C."/>
            <person name="Henrissat B."/>
            <person name="Grigoriev I."/>
            <person name="Martin F."/>
            <person name="Perotto S."/>
        </authorList>
    </citation>
    <scope>NUCLEOTIDE SEQUENCE [LARGE SCALE GENOMIC DNA]</scope>
    <source>
        <strain evidence="2 3">E</strain>
    </source>
</reference>
<dbReference type="RefSeq" id="XP_024742595.1">
    <property type="nucleotide sequence ID" value="XM_024882497.1"/>
</dbReference>
<dbReference type="GeneID" id="36590574"/>
<evidence type="ECO:0000256" key="1">
    <source>
        <dbReference type="SAM" id="Coils"/>
    </source>
</evidence>
<protein>
    <submittedName>
        <fullName evidence="2">Uncharacterized protein</fullName>
    </submittedName>
</protein>
<accession>A0A2J6TRN8</accession>
<dbReference type="Proteomes" id="UP000235371">
    <property type="component" value="Unassembled WGS sequence"/>
</dbReference>
<keyword evidence="1" id="KW-0175">Coiled coil</keyword>
<evidence type="ECO:0000313" key="3">
    <source>
        <dbReference type="Proteomes" id="UP000235371"/>
    </source>
</evidence>
<dbReference type="EMBL" id="KZ613746">
    <property type="protein sequence ID" value="PMD65691.1"/>
    <property type="molecule type" value="Genomic_DNA"/>
</dbReference>
<sequence>MVKENIPFTGPVANFTDRITELEAENSRLMGEVNKLKDTTTAELIFKRDAKEAANQLTAVRYIAELENKHLKRDIQKWATIAEDFRLHTGSHLRDGVQRQGAETRGRDKGQKMVPCRILIISGIDEEPHRAP</sequence>
<feature type="coiled-coil region" evidence="1">
    <location>
        <begin position="12"/>
        <end position="39"/>
    </location>
</feature>
<dbReference type="InParanoid" id="A0A2J6TRN8"/>
<keyword evidence="3" id="KW-1185">Reference proteome</keyword>
<proteinExistence type="predicted"/>
<gene>
    <name evidence="2" type="ORF">K444DRAFT_625237</name>
</gene>